<accession>A0AAV7Z5B0</accession>
<proteinExistence type="predicted"/>
<comment type="caution">
    <text evidence="1">The sequence shown here is derived from an EMBL/GenBank/DDBJ whole genome shotgun (WGS) entry which is preliminary data.</text>
</comment>
<evidence type="ECO:0000313" key="2">
    <source>
        <dbReference type="Proteomes" id="UP001146793"/>
    </source>
</evidence>
<name>A0AAV7Z5B0_9EUKA</name>
<reference evidence="1" key="1">
    <citation type="submission" date="2022-08" db="EMBL/GenBank/DDBJ databases">
        <title>Novel sulphate-reducing endosymbionts in the free-living metamonad Anaeramoeba.</title>
        <authorList>
            <person name="Jerlstrom-Hultqvist J."/>
            <person name="Cepicka I."/>
            <person name="Gallot-Lavallee L."/>
            <person name="Salas-Leiva D."/>
            <person name="Curtis B.A."/>
            <person name="Zahonova K."/>
            <person name="Pipaliya S."/>
            <person name="Dacks J."/>
            <person name="Roger A.J."/>
        </authorList>
    </citation>
    <scope>NUCLEOTIDE SEQUENCE</scope>
    <source>
        <strain evidence="1">Busselton2</strain>
    </source>
</reference>
<organism evidence="1 2">
    <name type="scientific">Anaeramoeba flamelloides</name>
    <dbReference type="NCBI Taxonomy" id="1746091"/>
    <lineage>
        <taxon>Eukaryota</taxon>
        <taxon>Metamonada</taxon>
        <taxon>Anaeramoebidae</taxon>
        <taxon>Anaeramoeba</taxon>
    </lineage>
</organism>
<sequence>MSQTRSVSMSFSSYENLENRLTQLRDNLKKKQSSLKLDEIFIIGKLSLSNNNSFLSNNNNDQSFFISQTQKGIEDGGQIVNDTKEMEDSIELNFDSFNDRSNGSVDENDQFFEESDFDAFATTSNNSLEIQFEDVDEDVGGGDFDEDNSILQFDSSLDLCPTLVETNNFQQEQDQKKWINEQEHSQLVDFETKENNQQLPSVENDSQFFLLNFENDFNLEDYNQNDYQEQIQDQEQVQVQEKEQYPYQEKEQYSYQDLEFNLDQEQIQEQIPEQQQDQEQYNFLEFNETLPSSPQTNTFELMNQGLENFFYFEQPETFGCNNSEMN</sequence>
<protein>
    <submittedName>
        <fullName evidence="1">Uncharacterized protein</fullName>
    </submittedName>
</protein>
<dbReference type="EMBL" id="JANTQA010000036">
    <property type="protein sequence ID" value="KAJ3436166.1"/>
    <property type="molecule type" value="Genomic_DNA"/>
</dbReference>
<dbReference type="AlphaFoldDB" id="A0AAV7Z5B0"/>
<gene>
    <name evidence="1" type="ORF">M0812_18219</name>
</gene>
<dbReference type="Proteomes" id="UP001146793">
    <property type="component" value="Unassembled WGS sequence"/>
</dbReference>
<evidence type="ECO:0000313" key="1">
    <source>
        <dbReference type="EMBL" id="KAJ3436166.1"/>
    </source>
</evidence>